<reference evidence="1 4" key="1">
    <citation type="submission" date="2014-07" db="EMBL/GenBank/DDBJ databases">
        <authorList>
            <person name="Wibberg Daniel"/>
        </authorList>
    </citation>
    <scope>NUCLEOTIDE SEQUENCE [LARGE SCALE GENOMIC DNA]</scope>
</reference>
<dbReference type="PATRIC" id="fig|35841.9.peg.746"/>
<dbReference type="GeneID" id="92961028"/>
<keyword evidence="4" id="KW-1185">Reference proteome</keyword>
<name>A0A090IU92_9BACI</name>
<accession>A0A090IU92</accession>
<dbReference type="Proteomes" id="UP000032076">
    <property type="component" value="Unassembled WGS sequence"/>
</dbReference>
<protein>
    <submittedName>
        <fullName evidence="1">Uncharacterized protein</fullName>
    </submittedName>
</protein>
<sequence>MLVYFNPNVHLLLLTESFGKVRVLYNDNPRAFQLPSIGVRPPYYTNPRYEAYYPIL</sequence>
<evidence type="ECO:0000313" key="3">
    <source>
        <dbReference type="Proteomes" id="UP000032076"/>
    </source>
</evidence>
<dbReference type="EMBL" id="JXLU01000126">
    <property type="protein sequence ID" value="KIO71497.1"/>
    <property type="molecule type" value="Genomic_DNA"/>
</dbReference>
<evidence type="ECO:0000313" key="4">
    <source>
        <dbReference type="Proteomes" id="UP000040576"/>
    </source>
</evidence>
<proteinExistence type="predicted"/>
<reference evidence="2 3" key="2">
    <citation type="submission" date="2015-01" db="EMBL/GenBank/DDBJ databases">
        <title>Draft Genome Sequences of Four Bacillus thermoamylovorans Strains, Isolated From Food Products.</title>
        <authorList>
            <person name="Krawcyk A.O."/>
            <person name="Berendsen E.M."/>
            <person name="Eijlander R.T."/>
            <person name="de Jong A."/>
            <person name="Wells-Bennik M."/>
            <person name="Kuipers O.P."/>
        </authorList>
    </citation>
    <scope>NUCLEOTIDE SEQUENCE [LARGE SCALE GENOMIC DNA]</scope>
    <source>
        <strain evidence="2 3">B4167</strain>
    </source>
</reference>
<evidence type="ECO:0000313" key="2">
    <source>
        <dbReference type="EMBL" id="KIO71497.1"/>
    </source>
</evidence>
<dbReference type="AlphaFoldDB" id="A0A090IU92"/>
<organism evidence="1 4">
    <name type="scientific">Caldibacillus thermoamylovorans</name>
    <dbReference type="NCBI Taxonomy" id="35841"/>
    <lineage>
        <taxon>Bacteria</taxon>
        <taxon>Bacillati</taxon>
        <taxon>Bacillota</taxon>
        <taxon>Bacilli</taxon>
        <taxon>Bacillales</taxon>
        <taxon>Bacillaceae</taxon>
        <taxon>Caldibacillus</taxon>
    </lineage>
</organism>
<dbReference type="RefSeq" id="WP_162835728.1">
    <property type="nucleotide sequence ID" value="NZ_CCRF01000052.1"/>
</dbReference>
<dbReference type="EMBL" id="CCRF01000052">
    <property type="protein sequence ID" value="CEE01641.1"/>
    <property type="molecule type" value="Genomic_DNA"/>
</dbReference>
<evidence type="ECO:0000313" key="1">
    <source>
        <dbReference type="EMBL" id="CEE01641.1"/>
    </source>
</evidence>
<dbReference type="Proteomes" id="UP000040576">
    <property type="component" value="Unassembled WGS sequence"/>
</dbReference>
<gene>
    <name evidence="2" type="ORF">B4167_3626</name>
    <name evidence="1" type="ORF">BT1A1_1815</name>
</gene>